<dbReference type="AlphaFoldDB" id="A0A9W6DDQ8"/>
<protein>
    <recommendedName>
        <fullName evidence="2">SUF system FeS cluster assembly SufBD core domain-containing protein</fullName>
    </recommendedName>
</protein>
<accession>A0A9W6DDQ8</accession>
<comment type="caution">
    <text evidence="3">The sequence shown here is derived from an EMBL/GenBank/DDBJ whole genome shotgun (WGS) entry which is preliminary data.</text>
</comment>
<dbReference type="Proteomes" id="UP001144256">
    <property type="component" value="Unassembled WGS sequence"/>
</dbReference>
<evidence type="ECO:0000259" key="2">
    <source>
        <dbReference type="Pfam" id="PF01458"/>
    </source>
</evidence>
<dbReference type="InterPro" id="IPR000825">
    <property type="entry name" value="SUF_FeS_clus_asmbl_SufBD_core"/>
</dbReference>
<evidence type="ECO:0000256" key="1">
    <source>
        <dbReference type="ARBA" id="ARBA00043967"/>
    </source>
</evidence>
<evidence type="ECO:0000313" key="4">
    <source>
        <dbReference type="Proteomes" id="UP001144256"/>
    </source>
</evidence>
<dbReference type="SUPFAM" id="SSF101960">
    <property type="entry name" value="Stabilizer of iron transporter SufD"/>
    <property type="match status" value="1"/>
</dbReference>
<dbReference type="InterPro" id="IPR055346">
    <property type="entry name" value="Fe-S_cluster_assembly_SufBD"/>
</dbReference>
<reference evidence="3" key="1">
    <citation type="submission" date="2022-06" db="EMBL/GenBank/DDBJ databases">
        <title>Vallitalea longa sp. nov., an anaerobic bacterium isolated from marine sediment.</title>
        <authorList>
            <person name="Hirano S."/>
            <person name="Terahara T."/>
            <person name="Mori K."/>
            <person name="Hamada M."/>
            <person name="Matsumoto R."/>
            <person name="Kobayashi T."/>
        </authorList>
    </citation>
    <scope>NUCLEOTIDE SEQUENCE</scope>
    <source>
        <strain evidence="3">SH18-1</strain>
    </source>
</reference>
<feature type="domain" description="SUF system FeS cluster assembly SufBD core" evidence="2">
    <location>
        <begin position="76"/>
        <end position="297"/>
    </location>
</feature>
<comment type="similarity">
    <text evidence="1">Belongs to the iron-sulfur cluster assembly SufBD family.</text>
</comment>
<proteinExistence type="inferred from homology"/>
<gene>
    <name evidence="3" type="ORF">SH1V18_00070</name>
</gene>
<dbReference type="InterPro" id="IPR037284">
    <property type="entry name" value="SUF_FeS_clus_asmbl_SufBD_sf"/>
</dbReference>
<evidence type="ECO:0000313" key="3">
    <source>
        <dbReference type="EMBL" id="GKX27527.1"/>
    </source>
</evidence>
<sequence>MRSVKHANYLQVDNEVQIYKEKDVIILPIAKAFELYEWIRGFYCKRPEQGYFIWIQRSIENPIITNILMESLYVEQNTNNFVVLEKGVNAKLKSVCAARKKYLYGKHTGTTKIVAKERAELEINNYHTWGKYDTVDSTIELILNKNSQISYSQKCDEVPMQLRMKNSNYLDEKASLNFVTTVLANRGKVEMYDDTYINGDGANGLSRVRMISRQKSHIEAYSNMIGNKAGTGHLDCMGLLLSENGSIIAEPKLINRNKDASLTHEASVGKISEDILNYLRSRGLTEDQAIDLVVTGFLGEEEDIVIDGSNISTKQYM</sequence>
<dbReference type="PANTHER" id="PTHR30508:SF1">
    <property type="entry name" value="UPF0051 PROTEIN ABCI8, CHLOROPLASTIC-RELATED"/>
    <property type="match status" value="1"/>
</dbReference>
<dbReference type="PANTHER" id="PTHR30508">
    <property type="entry name" value="FES CLUSTER ASSEMBLY PROTEIN SUF"/>
    <property type="match status" value="1"/>
</dbReference>
<dbReference type="Pfam" id="PF01458">
    <property type="entry name" value="SUFBD_core"/>
    <property type="match status" value="1"/>
</dbReference>
<name>A0A9W6DDQ8_9FIRM</name>
<organism evidence="3 4">
    <name type="scientific">Vallitalea longa</name>
    <dbReference type="NCBI Taxonomy" id="2936439"/>
    <lineage>
        <taxon>Bacteria</taxon>
        <taxon>Bacillati</taxon>
        <taxon>Bacillota</taxon>
        <taxon>Clostridia</taxon>
        <taxon>Lachnospirales</taxon>
        <taxon>Vallitaleaceae</taxon>
        <taxon>Vallitalea</taxon>
    </lineage>
</organism>
<dbReference type="GO" id="GO:0016226">
    <property type="term" value="P:iron-sulfur cluster assembly"/>
    <property type="evidence" value="ECO:0007669"/>
    <property type="project" value="InterPro"/>
</dbReference>
<dbReference type="EMBL" id="BRLB01000001">
    <property type="protein sequence ID" value="GKX27527.1"/>
    <property type="molecule type" value="Genomic_DNA"/>
</dbReference>
<keyword evidence="4" id="KW-1185">Reference proteome</keyword>
<dbReference type="RefSeq" id="WP_281810907.1">
    <property type="nucleotide sequence ID" value="NZ_BRLB01000001.1"/>
</dbReference>